<dbReference type="EnsemblMetazoa" id="AATE005246-RA">
    <property type="protein sequence ID" value="AATE005246-PA.1"/>
    <property type="gene ID" value="AATE005246"/>
</dbReference>
<dbReference type="STRING" id="41427.A0A182ITM0"/>
<dbReference type="AlphaFoldDB" id="A0A182ITM0"/>
<reference evidence="1" key="1">
    <citation type="submission" date="2022-08" db="UniProtKB">
        <authorList>
            <consortium name="EnsemblMetazoa"/>
        </authorList>
    </citation>
    <scope>IDENTIFICATION</scope>
    <source>
        <strain evidence="1">EBRO</strain>
    </source>
</reference>
<name>A0A182ITM0_ANOAO</name>
<proteinExistence type="predicted"/>
<evidence type="ECO:0000313" key="1">
    <source>
        <dbReference type="EnsemblMetazoa" id="AATE005246-PA.1"/>
    </source>
</evidence>
<accession>A0A182ITM0</accession>
<sequence length="187" mass="20894">MALACSSLLGFVNRQRQNGTHVGAEGPRTVNISEILRMIQRYNEFQTVLNEDIYGPLQNDSVIIVVQGVTRLTRRFLAARRSDRNALEAHLVASGRPLSDHHQLLLLQLQQLAVVEASAIVLVLVVRRNRQEQLVVLVVVAVPVPTVVLVCDVLLLLYRPRRPWERCCSSDAIRAAVRTMNALVSMS</sequence>
<organism evidence="1">
    <name type="scientific">Anopheles atroparvus</name>
    <name type="common">European mosquito</name>
    <dbReference type="NCBI Taxonomy" id="41427"/>
    <lineage>
        <taxon>Eukaryota</taxon>
        <taxon>Metazoa</taxon>
        <taxon>Ecdysozoa</taxon>
        <taxon>Arthropoda</taxon>
        <taxon>Hexapoda</taxon>
        <taxon>Insecta</taxon>
        <taxon>Pterygota</taxon>
        <taxon>Neoptera</taxon>
        <taxon>Endopterygota</taxon>
        <taxon>Diptera</taxon>
        <taxon>Nematocera</taxon>
        <taxon>Culicoidea</taxon>
        <taxon>Culicidae</taxon>
        <taxon>Anophelinae</taxon>
        <taxon>Anopheles</taxon>
    </lineage>
</organism>
<protein>
    <submittedName>
        <fullName evidence="1">Uncharacterized protein</fullName>
    </submittedName>
</protein>
<dbReference type="VEuPathDB" id="VectorBase:AATE005246"/>